<dbReference type="NCBIfam" id="TIGR03761">
    <property type="entry name" value="ICE_PFL4669"/>
    <property type="match status" value="1"/>
</dbReference>
<dbReference type="Pfam" id="PF08900">
    <property type="entry name" value="AcaB"/>
    <property type="match status" value="1"/>
</dbReference>
<name>A0A1I5WTL2_9PSED</name>
<evidence type="ECO:0000256" key="2">
    <source>
        <dbReference type="SAM" id="MobiDB-lite"/>
    </source>
</evidence>
<organism evidence="3 4">
    <name type="scientific">Pseudomonas borbori</name>
    <dbReference type="NCBI Taxonomy" id="289003"/>
    <lineage>
        <taxon>Bacteria</taxon>
        <taxon>Pseudomonadati</taxon>
        <taxon>Pseudomonadota</taxon>
        <taxon>Gammaproteobacteria</taxon>
        <taxon>Pseudomonadales</taxon>
        <taxon>Pseudomonadaceae</taxon>
        <taxon>Pseudomonas</taxon>
    </lineage>
</organism>
<reference evidence="4" key="1">
    <citation type="submission" date="2016-10" db="EMBL/GenBank/DDBJ databases">
        <authorList>
            <person name="Varghese N."/>
            <person name="Submissions S."/>
        </authorList>
    </citation>
    <scope>NUCLEOTIDE SEQUENCE [LARGE SCALE GENOMIC DNA]</scope>
    <source>
        <strain evidence="4">DSM 17834</strain>
    </source>
</reference>
<dbReference type="EMBL" id="FOWX01000044">
    <property type="protein sequence ID" value="SFQ23085.1"/>
    <property type="molecule type" value="Genomic_DNA"/>
</dbReference>
<dbReference type="STRING" id="289003.SAMN05216190_1448"/>
<feature type="coiled-coil region" evidence="1">
    <location>
        <begin position="69"/>
        <end position="96"/>
    </location>
</feature>
<gene>
    <name evidence="3" type="ORF">SAMN05216190_1448</name>
</gene>
<keyword evidence="1" id="KW-0175">Coiled coil</keyword>
<dbReference type="RefSeq" id="WP_090505535.1">
    <property type="nucleotide sequence ID" value="NZ_FOWX01000044.1"/>
</dbReference>
<accession>A0A1I5WTL2</accession>
<keyword evidence="4" id="KW-1185">Reference proteome</keyword>
<evidence type="ECO:0000313" key="3">
    <source>
        <dbReference type="EMBL" id="SFQ23085.1"/>
    </source>
</evidence>
<sequence>MADHYQLNLGSLRSSITLTLHTHHAARIWQGRAAREGAHSIMGMAGYISVTNLIKQAAAQDDPYADWAMLQLEEKLMQAKAGMMALTQQLDRVKQDLPTQIDIGDNLNIHPVTLPLYIGNQLGFLAVYLLTDYDTLVRRTLLAHHTALIGRADMETWIDNGAHLLRSLFGLAQRYRLAGVTRDDMAANNARAHDAIERFGLPPQDVLEGTHRSQFAPPIVRRATGPVGDAASQTDLTDAQPATADEPEDES</sequence>
<dbReference type="Proteomes" id="UP000198784">
    <property type="component" value="Unassembled WGS sequence"/>
</dbReference>
<proteinExistence type="predicted"/>
<feature type="region of interest" description="Disordered" evidence="2">
    <location>
        <begin position="211"/>
        <end position="251"/>
    </location>
</feature>
<protein>
    <submittedName>
        <fullName evidence="3">Integrating conjugative element protein, PFL_4669 family</fullName>
    </submittedName>
</protein>
<evidence type="ECO:0000256" key="1">
    <source>
        <dbReference type="SAM" id="Coils"/>
    </source>
</evidence>
<evidence type="ECO:0000313" key="4">
    <source>
        <dbReference type="Proteomes" id="UP000198784"/>
    </source>
</evidence>
<dbReference type="InterPro" id="IPR014996">
    <property type="entry name" value="AcaB"/>
</dbReference>
<dbReference type="OrthoDB" id="8524550at2"/>
<dbReference type="AlphaFoldDB" id="A0A1I5WTL2"/>